<evidence type="ECO:0000256" key="1">
    <source>
        <dbReference type="SAM" id="MobiDB-lite"/>
    </source>
</evidence>
<name>A0A8H7ZU18_9FUNG</name>
<reference evidence="2 3" key="1">
    <citation type="journal article" name="Sci. Rep.">
        <title>Genome-scale phylogenetic analyses confirm Olpidium as the closest living zoosporic fungus to the non-flagellated, terrestrial fungi.</title>
        <authorList>
            <person name="Chang Y."/>
            <person name="Rochon D."/>
            <person name="Sekimoto S."/>
            <person name="Wang Y."/>
            <person name="Chovatia M."/>
            <person name="Sandor L."/>
            <person name="Salamov A."/>
            <person name="Grigoriev I.V."/>
            <person name="Stajich J.E."/>
            <person name="Spatafora J.W."/>
        </authorList>
    </citation>
    <scope>NUCLEOTIDE SEQUENCE [LARGE SCALE GENOMIC DNA]</scope>
    <source>
        <strain evidence="2">S191</strain>
    </source>
</reference>
<keyword evidence="3" id="KW-1185">Reference proteome</keyword>
<feature type="compositionally biased region" description="Low complexity" evidence="1">
    <location>
        <begin position="77"/>
        <end position="91"/>
    </location>
</feature>
<dbReference type="EMBL" id="JAEFCI010006974">
    <property type="protein sequence ID" value="KAG5459357.1"/>
    <property type="molecule type" value="Genomic_DNA"/>
</dbReference>
<feature type="compositionally biased region" description="Low complexity" evidence="1">
    <location>
        <begin position="137"/>
        <end position="166"/>
    </location>
</feature>
<organism evidence="2 3">
    <name type="scientific">Olpidium bornovanus</name>
    <dbReference type="NCBI Taxonomy" id="278681"/>
    <lineage>
        <taxon>Eukaryota</taxon>
        <taxon>Fungi</taxon>
        <taxon>Fungi incertae sedis</taxon>
        <taxon>Olpidiomycota</taxon>
        <taxon>Olpidiomycotina</taxon>
        <taxon>Olpidiomycetes</taxon>
        <taxon>Olpidiales</taxon>
        <taxon>Olpidiaceae</taxon>
        <taxon>Olpidium</taxon>
    </lineage>
</organism>
<evidence type="ECO:0000313" key="2">
    <source>
        <dbReference type="EMBL" id="KAG5459357.1"/>
    </source>
</evidence>
<feature type="compositionally biased region" description="Low complexity" evidence="1">
    <location>
        <begin position="296"/>
        <end position="318"/>
    </location>
</feature>
<feature type="compositionally biased region" description="Polar residues" evidence="1">
    <location>
        <begin position="323"/>
        <end position="337"/>
    </location>
</feature>
<dbReference type="AlphaFoldDB" id="A0A8H7ZU18"/>
<dbReference type="Proteomes" id="UP000673691">
    <property type="component" value="Unassembled WGS sequence"/>
</dbReference>
<sequence length="636" mass="67792">MLLSRPVATTLEGWGRGWNGNRQQGRRRRHRRHRRPRRQRSARRHRPLTRPPWACACRRRSRRRLQTAAALPPPRPNAALAAARRAGGRAASFPAGDVGRRHVRGRGGLADEAAATPTLEGAGGRGGSPPGTPGLPTPGRAAAGAPGDAGRARGVGSAPDAALRSAPDPPSAPAGARRAAPEPPPPPTRRSIRTYLLGLFAAPRSAPPPAGPPARAARGPAEDHAAPVTRRGRRPSPQTPPDVDADPPLDADRRKAADSPAEPVFGPVPNASVDPPALPNATAGRPAPPNALAGRPARPSFPFFSSSSVGSSKASAPADAATRVQSSVEVNKRTNPGSEFAYGEITPLRFAAIAAARRKASFPPVAAESRGSAVPPRASRENLASGLSSVNLCEEVEDSVLAAAKPPLFDVKTLQQPPRAFLSSSLPGGRTNAPRASHSFPPPAVRNGVGLDSLGCLRNRTVHNHVLVSAIIDDLPPIKLNGREEEVEPVVTPEIANLVSSRRALLSTQSPVVYRGYRRLKPRHATSCPPRVHLTRALAGETTSSWHLDPSLFARSAWHQFLDYVQRGARQGAASSGHQRFQKPDSAVLRWRDVRLFIFRRLLTLETVSLYRCSAHFYQSRLSRIRVTTAPVNGTL</sequence>
<feature type="region of interest" description="Disordered" evidence="1">
    <location>
        <begin position="11"/>
        <end position="337"/>
    </location>
</feature>
<comment type="caution">
    <text evidence="2">The sequence shown here is derived from an EMBL/GenBank/DDBJ whole genome shotgun (WGS) entry which is preliminary data.</text>
</comment>
<evidence type="ECO:0000313" key="3">
    <source>
        <dbReference type="Proteomes" id="UP000673691"/>
    </source>
</evidence>
<proteinExistence type="predicted"/>
<accession>A0A8H7ZU18</accession>
<feature type="compositionally biased region" description="Basic residues" evidence="1">
    <location>
        <begin position="24"/>
        <end position="48"/>
    </location>
</feature>
<protein>
    <submittedName>
        <fullName evidence="2">Uncharacterized protein</fullName>
    </submittedName>
</protein>
<gene>
    <name evidence="2" type="ORF">BJ554DRAFT_248</name>
</gene>
<feature type="region of interest" description="Disordered" evidence="1">
    <location>
        <begin position="424"/>
        <end position="444"/>
    </location>
</feature>